<organism evidence="2 3">
    <name type="scientific">Actinocorallia aurantiaca</name>
    <dbReference type="NCBI Taxonomy" id="46204"/>
    <lineage>
        <taxon>Bacteria</taxon>
        <taxon>Bacillati</taxon>
        <taxon>Actinomycetota</taxon>
        <taxon>Actinomycetes</taxon>
        <taxon>Streptosporangiales</taxon>
        <taxon>Thermomonosporaceae</taxon>
        <taxon>Actinocorallia</taxon>
    </lineage>
</organism>
<accession>A0ABN3TVC1</accession>
<dbReference type="Proteomes" id="UP001501842">
    <property type="component" value="Unassembled WGS sequence"/>
</dbReference>
<evidence type="ECO:0000313" key="2">
    <source>
        <dbReference type="EMBL" id="GAA2719327.1"/>
    </source>
</evidence>
<dbReference type="PRINTS" id="PR00111">
    <property type="entry name" value="ABHYDROLASE"/>
</dbReference>
<proteinExistence type="predicted"/>
<dbReference type="SUPFAM" id="SSF53474">
    <property type="entry name" value="alpha/beta-Hydrolases"/>
    <property type="match status" value="1"/>
</dbReference>
<dbReference type="RefSeq" id="WP_344448396.1">
    <property type="nucleotide sequence ID" value="NZ_BAAATZ010000002.1"/>
</dbReference>
<dbReference type="InterPro" id="IPR000073">
    <property type="entry name" value="AB_hydrolase_1"/>
</dbReference>
<dbReference type="PANTHER" id="PTHR43798">
    <property type="entry name" value="MONOACYLGLYCEROL LIPASE"/>
    <property type="match status" value="1"/>
</dbReference>
<gene>
    <name evidence="2" type="ORF">GCM10010439_04630</name>
</gene>
<feature type="domain" description="AB hydrolase-1" evidence="1">
    <location>
        <begin position="24"/>
        <end position="265"/>
    </location>
</feature>
<dbReference type="InterPro" id="IPR050266">
    <property type="entry name" value="AB_hydrolase_sf"/>
</dbReference>
<evidence type="ECO:0000259" key="1">
    <source>
        <dbReference type="Pfam" id="PF00561"/>
    </source>
</evidence>
<dbReference type="Pfam" id="PF00561">
    <property type="entry name" value="Abhydrolase_1"/>
    <property type="match status" value="1"/>
</dbReference>
<dbReference type="GO" id="GO:0016787">
    <property type="term" value="F:hydrolase activity"/>
    <property type="evidence" value="ECO:0007669"/>
    <property type="project" value="UniProtKB-KW"/>
</dbReference>
<dbReference type="Gene3D" id="3.40.50.1820">
    <property type="entry name" value="alpha/beta hydrolase"/>
    <property type="match status" value="1"/>
</dbReference>
<dbReference type="PANTHER" id="PTHR43798:SF33">
    <property type="entry name" value="HYDROLASE, PUTATIVE (AFU_ORTHOLOGUE AFUA_2G14860)-RELATED"/>
    <property type="match status" value="1"/>
</dbReference>
<dbReference type="EMBL" id="BAAATZ010000002">
    <property type="protein sequence ID" value="GAA2719327.1"/>
    <property type="molecule type" value="Genomic_DNA"/>
</dbReference>
<keyword evidence="3" id="KW-1185">Reference proteome</keyword>
<dbReference type="InterPro" id="IPR029058">
    <property type="entry name" value="AB_hydrolase_fold"/>
</dbReference>
<name>A0ABN3TVC1_9ACTN</name>
<comment type="caution">
    <text evidence="2">The sequence shown here is derived from an EMBL/GenBank/DDBJ whole genome shotgun (WGS) entry which is preliminary data.</text>
</comment>
<evidence type="ECO:0000313" key="3">
    <source>
        <dbReference type="Proteomes" id="UP001501842"/>
    </source>
</evidence>
<reference evidence="2 3" key="1">
    <citation type="journal article" date="2019" name="Int. J. Syst. Evol. Microbiol.">
        <title>The Global Catalogue of Microorganisms (GCM) 10K type strain sequencing project: providing services to taxonomists for standard genome sequencing and annotation.</title>
        <authorList>
            <consortium name="The Broad Institute Genomics Platform"/>
            <consortium name="The Broad Institute Genome Sequencing Center for Infectious Disease"/>
            <person name="Wu L."/>
            <person name="Ma J."/>
        </authorList>
    </citation>
    <scope>NUCLEOTIDE SEQUENCE [LARGE SCALE GENOMIC DNA]</scope>
    <source>
        <strain evidence="2 3">JCM 8201</strain>
    </source>
</reference>
<sequence>MTGDLQFREIHGYRRAFRMFGDGPPLLLIHGIADSSETWLPVLPALAEHHTVIVPDLLGHGRSDKPRADYAVAAYACGMRDLLAVLGVDRVSVVGHSLGGGVAMQFAYQFPERCERLVLVSSAGIGPEMHAVFRLATLPGAGPALRILSASPLRGAVLTAAPALRLLGGAGLGPDLDYVLDRYSELADPTARKAFLRTVRAAADPGGQAITMLDRSYLARHLPTLIVWGSRDAIIPAAHARRARQALPGSALEIFEGAGHFPHHHDPARFASLVTGFLRDTEPDPFDRRMWQEALREGHPAPPGASSGA</sequence>
<keyword evidence="2" id="KW-0378">Hydrolase</keyword>
<protein>
    <submittedName>
        <fullName evidence="2">Alpha/beta fold hydrolase</fullName>
    </submittedName>
</protein>